<dbReference type="Proteomes" id="UP000754883">
    <property type="component" value="Unassembled WGS sequence"/>
</dbReference>
<dbReference type="Gene3D" id="1.10.260.130">
    <property type="match status" value="1"/>
</dbReference>
<comment type="caution">
    <text evidence="3">The sequence shown here is derived from an EMBL/GenBank/DDBJ whole genome shotgun (WGS) entry which is preliminary data.</text>
</comment>
<reference evidence="4" key="1">
    <citation type="submission" date="2019-06" db="EMBL/GenBank/DDBJ databases">
        <authorList>
            <person name="Broberg M."/>
        </authorList>
    </citation>
    <scope>NUCLEOTIDE SEQUENCE [LARGE SCALE GENOMIC DNA]</scope>
</reference>
<dbReference type="InterPro" id="IPR005152">
    <property type="entry name" value="Lipase_secreted"/>
</dbReference>
<reference evidence="3 4" key="2">
    <citation type="submission" date="2021-10" db="EMBL/GenBank/DDBJ databases">
        <authorList>
            <person name="Piombo E."/>
        </authorList>
    </citation>
    <scope>NUCLEOTIDE SEQUENCE [LARGE SCALE GENOMIC DNA]</scope>
</reference>
<gene>
    <name evidence="3" type="ORF">CBYS24578_00017603</name>
</gene>
<feature type="chain" id="PRO_5040556913" evidence="2">
    <location>
        <begin position="21"/>
        <end position="447"/>
    </location>
</feature>
<dbReference type="Pfam" id="PF03583">
    <property type="entry name" value="LIP"/>
    <property type="match status" value="1"/>
</dbReference>
<dbReference type="GO" id="GO:0004806">
    <property type="term" value="F:triacylglycerol lipase activity"/>
    <property type="evidence" value="ECO:0007669"/>
    <property type="project" value="UniProtKB-UniRule"/>
</dbReference>
<accession>A0A9N9Y1L0</accession>
<keyword evidence="2" id="KW-0732">Signal</keyword>
<keyword evidence="4" id="KW-1185">Reference proteome</keyword>
<sequence>MKFYHAFVCAVVACLPFATAVPLEERGQPTLPTEDAFYKIPSNIEDYAPGQIIDSRRPPYPIASFGVSPVNLADSWQILYRTNDNFNSATATVLTVLVPHNADYTKVLSYQVAQDSAYANCAPSYAFQLKSATGGLLGTILSQAELLLMQAALEQGWIVISPDHEGPRAAYLANKLAGYATLDGIRAALNSASFTGISQRPTISLWGYSGGAIASAAAAELQPSYAPELRIAGAAVGGVVPNITTTIAGINKRTVAGLIPAGVLGIASQYPEVTTLLENEIRPEYKAAFADAASQCFTANVLQFAFKDVIGMFKDPTILYRDQAKRIIDENALGQAIPQIPMYMYKSVRDEVSPVEETDALVRNYCAGGARVKYDRDLLSDHGSLALLGVGKSLVWLKDIMNGGPGPVQCSTSTLISSLLDLKGTKLLSKTLLEAFLNLLGSPVGPP</sequence>
<evidence type="ECO:0000256" key="1">
    <source>
        <dbReference type="ARBA" id="ARBA00022801"/>
    </source>
</evidence>
<dbReference type="InterPro" id="IPR029058">
    <property type="entry name" value="AB_hydrolase_fold"/>
</dbReference>
<name>A0A9N9Y1L0_9HYPO</name>
<comment type="similarity">
    <text evidence="2">Belongs to the AB hydrolase superfamily. Lipase family.</text>
</comment>
<proteinExistence type="inferred from homology"/>
<dbReference type="GO" id="GO:0016042">
    <property type="term" value="P:lipid catabolic process"/>
    <property type="evidence" value="ECO:0007669"/>
    <property type="project" value="UniProtKB-UniRule"/>
</dbReference>
<dbReference type="EMBL" id="CABFNO020001468">
    <property type="protein sequence ID" value="CAG9990076.1"/>
    <property type="molecule type" value="Genomic_DNA"/>
</dbReference>
<dbReference type="Gene3D" id="3.40.50.1820">
    <property type="entry name" value="alpha/beta hydrolase"/>
    <property type="match status" value="1"/>
</dbReference>
<evidence type="ECO:0000256" key="2">
    <source>
        <dbReference type="PIRNR" id="PIRNR029171"/>
    </source>
</evidence>
<evidence type="ECO:0000313" key="3">
    <source>
        <dbReference type="EMBL" id="CAG9990076.1"/>
    </source>
</evidence>
<dbReference type="PANTHER" id="PTHR34853">
    <property type="match status" value="1"/>
</dbReference>
<dbReference type="AlphaFoldDB" id="A0A9N9Y1L0"/>
<dbReference type="PIRSF" id="PIRSF029171">
    <property type="entry name" value="Esterase_LipA"/>
    <property type="match status" value="1"/>
</dbReference>
<dbReference type="SUPFAM" id="SSF53474">
    <property type="entry name" value="alpha/beta-Hydrolases"/>
    <property type="match status" value="1"/>
</dbReference>
<protein>
    <submittedName>
        <fullName evidence="3">Uncharacterized protein</fullName>
    </submittedName>
</protein>
<dbReference type="PANTHER" id="PTHR34853:SF5">
    <property type="entry name" value="LIP-DOMAIN-CONTAINING PROTEIN-RELATED"/>
    <property type="match status" value="1"/>
</dbReference>
<evidence type="ECO:0000313" key="4">
    <source>
        <dbReference type="Proteomes" id="UP000754883"/>
    </source>
</evidence>
<keyword evidence="1" id="KW-0378">Hydrolase</keyword>
<organism evidence="3 4">
    <name type="scientific">Clonostachys byssicola</name>
    <dbReference type="NCBI Taxonomy" id="160290"/>
    <lineage>
        <taxon>Eukaryota</taxon>
        <taxon>Fungi</taxon>
        <taxon>Dikarya</taxon>
        <taxon>Ascomycota</taxon>
        <taxon>Pezizomycotina</taxon>
        <taxon>Sordariomycetes</taxon>
        <taxon>Hypocreomycetidae</taxon>
        <taxon>Hypocreales</taxon>
        <taxon>Bionectriaceae</taxon>
        <taxon>Clonostachys</taxon>
    </lineage>
</organism>
<dbReference type="OrthoDB" id="2373480at2759"/>
<feature type="signal peptide" evidence="2">
    <location>
        <begin position="1"/>
        <end position="20"/>
    </location>
</feature>